<protein>
    <submittedName>
        <fullName evidence="4">YdgH/BhsA/McbA-like domain containing protein</fullName>
    </submittedName>
</protein>
<dbReference type="NCBIfam" id="NF047859">
    <property type="entry name" value="StressCuResBhsA"/>
    <property type="match status" value="1"/>
</dbReference>
<organism evidence="4 5">
    <name type="scientific">Pantoea nemavictus</name>
    <dbReference type="NCBI Taxonomy" id="2726955"/>
    <lineage>
        <taxon>Bacteria</taxon>
        <taxon>Pseudomonadati</taxon>
        <taxon>Pseudomonadota</taxon>
        <taxon>Gammaproteobacteria</taxon>
        <taxon>Enterobacterales</taxon>
        <taxon>Erwiniaceae</taxon>
        <taxon>Pantoea</taxon>
    </lineage>
</organism>
<dbReference type="InterPro" id="IPR025543">
    <property type="entry name" value="Dodecin-like"/>
</dbReference>
<dbReference type="EMBL" id="JBBGZW010000002">
    <property type="protein sequence ID" value="MEJ5047887.1"/>
    <property type="molecule type" value="Genomic_DNA"/>
</dbReference>
<reference evidence="4 5" key="1">
    <citation type="submission" date="2023-12" db="EMBL/GenBank/DDBJ databases">
        <title>Gut-associated functions are favored during microbiome assembly across C. elegans life.</title>
        <authorList>
            <person name="Zimmermann J."/>
        </authorList>
    </citation>
    <scope>NUCLEOTIDE SEQUENCE [LARGE SCALE GENOMIC DNA]</scope>
    <source>
        <strain evidence="4 5">BIGb0393</strain>
    </source>
</reference>
<evidence type="ECO:0000313" key="5">
    <source>
        <dbReference type="Proteomes" id="UP001362100"/>
    </source>
</evidence>
<dbReference type="InterPro" id="IPR010854">
    <property type="entry name" value="YdgH/BhsA/McbA-like_dom"/>
</dbReference>
<dbReference type="Gene3D" id="3.30.1660.10">
    <property type="entry name" value="Flavin-binding protein dodecin"/>
    <property type="match status" value="1"/>
</dbReference>
<dbReference type="SUPFAM" id="SSF159871">
    <property type="entry name" value="YdgH-like"/>
    <property type="match status" value="1"/>
</dbReference>
<evidence type="ECO:0000256" key="2">
    <source>
        <dbReference type="SAM" id="SignalP"/>
    </source>
</evidence>
<proteinExistence type="predicted"/>
<dbReference type="Proteomes" id="UP001362100">
    <property type="component" value="Unassembled WGS sequence"/>
</dbReference>
<feature type="signal peptide" evidence="2">
    <location>
        <begin position="1"/>
        <end position="22"/>
    </location>
</feature>
<dbReference type="Pfam" id="PF07338">
    <property type="entry name" value="YdgH_BhsA-like"/>
    <property type="match status" value="1"/>
</dbReference>
<gene>
    <name evidence="4" type="ORF">WH298_22095</name>
</gene>
<keyword evidence="1 2" id="KW-0732">Signal</keyword>
<feature type="chain" id="PRO_5045805946" evidence="2">
    <location>
        <begin position="23"/>
        <end position="86"/>
    </location>
</feature>
<comment type="caution">
    <text evidence="4">The sequence shown here is derived from an EMBL/GenBank/DDBJ whole genome shotgun (WGS) entry which is preliminary data.</text>
</comment>
<feature type="domain" description="YdgH/BhsA/McbA-like" evidence="3">
    <location>
        <begin position="34"/>
        <end position="86"/>
    </location>
</feature>
<evidence type="ECO:0000256" key="1">
    <source>
        <dbReference type="ARBA" id="ARBA00022729"/>
    </source>
</evidence>
<name>A0ABU8PZI2_9GAMM</name>
<dbReference type="RefSeq" id="WP_007885066.1">
    <property type="nucleotide sequence ID" value="NZ_JACAWY010000002.1"/>
</dbReference>
<dbReference type="InterPro" id="IPR036275">
    <property type="entry name" value="YdgH-like_sf"/>
</dbReference>
<sequence length="86" mass="8894">MKIMTKAVALFAISTASLPAFAANQVQDQPAGEQRIGVISASAAGSNLSELINRLDAKATAEGAGSYRVVSAGGRNYLYGTAEIYK</sequence>
<keyword evidence="5" id="KW-1185">Reference proteome</keyword>
<evidence type="ECO:0000259" key="3">
    <source>
        <dbReference type="Pfam" id="PF07338"/>
    </source>
</evidence>
<accession>A0ABU8PZI2</accession>
<evidence type="ECO:0000313" key="4">
    <source>
        <dbReference type="EMBL" id="MEJ5047887.1"/>
    </source>
</evidence>